<dbReference type="Proteomes" id="UP000014155">
    <property type="component" value="Unassembled WGS sequence"/>
</dbReference>
<dbReference type="GO" id="GO:0046556">
    <property type="term" value="F:alpha-L-arabinofuranosidase activity"/>
    <property type="evidence" value="ECO:0007669"/>
    <property type="project" value="TreeGrafter"/>
</dbReference>
<dbReference type="RefSeq" id="WP_004625545.1">
    <property type="nucleotide sequence ID" value="NZ_AORV01000031.1"/>
</dbReference>
<dbReference type="GO" id="GO:0009044">
    <property type="term" value="F:xylan 1,4-beta-xylosidase activity"/>
    <property type="evidence" value="ECO:0007669"/>
    <property type="project" value="InterPro"/>
</dbReference>
<dbReference type="Pfam" id="PF01915">
    <property type="entry name" value="Glyco_hydro_3_C"/>
    <property type="match status" value="1"/>
</dbReference>
<dbReference type="GO" id="GO:0045493">
    <property type="term" value="P:xylan catabolic process"/>
    <property type="evidence" value="ECO:0007669"/>
    <property type="project" value="InterPro"/>
</dbReference>
<dbReference type="InterPro" id="IPR013783">
    <property type="entry name" value="Ig-like_fold"/>
</dbReference>
<dbReference type="Gene3D" id="3.20.20.300">
    <property type="entry name" value="Glycoside hydrolase, family 3, N-terminal domain"/>
    <property type="match status" value="1"/>
</dbReference>
<keyword evidence="6" id="KW-1185">Reference proteome</keyword>
<dbReference type="Pfam" id="PF00933">
    <property type="entry name" value="Glyco_hydro_3"/>
    <property type="match status" value="1"/>
</dbReference>
<keyword evidence="3 5" id="KW-0378">Hydrolase</keyword>
<dbReference type="EMBL" id="AORV01000031">
    <property type="protein sequence ID" value="EMS72032.1"/>
    <property type="molecule type" value="Genomic_DNA"/>
</dbReference>
<evidence type="ECO:0000256" key="2">
    <source>
        <dbReference type="ARBA" id="ARBA00022729"/>
    </source>
</evidence>
<dbReference type="Gene3D" id="2.60.40.10">
    <property type="entry name" value="Immunoglobulins"/>
    <property type="match status" value="1"/>
</dbReference>
<evidence type="ECO:0000313" key="6">
    <source>
        <dbReference type="Proteomes" id="UP000014155"/>
    </source>
</evidence>
<dbReference type="PANTHER" id="PTHR42721">
    <property type="entry name" value="SUGAR HYDROLASE-RELATED"/>
    <property type="match status" value="1"/>
</dbReference>
<accession>S0FJR2</accession>
<dbReference type="SUPFAM" id="SSF52279">
    <property type="entry name" value="Beta-D-glucan exohydrolase, C-terminal domain"/>
    <property type="match status" value="1"/>
</dbReference>
<feature type="domain" description="Fibronectin type III-like" evidence="4">
    <location>
        <begin position="624"/>
        <end position="693"/>
    </location>
</feature>
<dbReference type="InterPro" id="IPR044993">
    <property type="entry name" value="BXL"/>
</dbReference>
<organism evidence="5 6">
    <name type="scientific">Ruminiclostridium cellobioparum subsp. termitidis CT1112</name>
    <dbReference type="NCBI Taxonomy" id="1195236"/>
    <lineage>
        <taxon>Bacteria</taxon>
        <taxon>Bacillati</taxon>
        <taxon>Bacillota</taxon>
        <taxon>Clostridia</taxon>
        <taxon>Eubacteriales</taxon>
        <taxon>Oscillospiraceae</taxon>
        <taxon>Ruminiclostridium</taxon>
    </lineage>
</organism>
<keyword evidence="5" id="KW-0326">Glycosidase</keyword>
<dbReference type="SMART" id="SM01217">
    <property type="entry name" value="Fn3_like"/>
    <property type="match status" value="1"/>
</dbReference>
<dbReference type="PANTHER" id="PTHR42721:SF3">
    <property type="entry name" value="BETA-D-XYLOSIDASE 5-RELATED"/>
    <property type="match status" value="1"/>
</dbReference>
<name>S0FJR2_RUMCE</name>
<gene>
    <name evidence="5" type="ORF">CTER_2071</name>
</gene>
<evidence type="ECO:0000313" key="5">
    <source>
        <dbReference type="EMBL" id="EMS72032.1"/>
    </source>
</evidence>
<dbReference type="Pfam" id="PF14310">
    <property type="entry name" value="Fn3-like"/>
    <property type="match status" value="1"/>
</dbReference>
<dbReference type="InterPro" id="IPR026891">
    <property type="entry name" value="Fn3-like"/>
</dbReference>
<proteinExistence type="inferred from homology"/>
<dbReference type="InterPro" id="IPR017853">
    <property type="entry name" value="GH"/>
</dbReference>
<dbReference type="InterPro" id="IPR036962">
    <property type="entry name" value="Glyco_hydro_3_N_sf"/>
</dbReference>
<dbReference type="GO" id="GO:0031222">
    <property type="term" value="P:arabinan catabolic process"/>
    <property type="evidence" value="ECO:0007669"/>
    <property type="project" value="TreeGrafter"/>
</dbReference>
<dbReference type="InterPro" id="IPR036881">
    <property type="entry name" value="Glyco_hydro_3_C_sf"/>
</dbReference>
<evidence type="ECO:0000256" key="3">
    <source>
        <dbReference type="ARBA" id="ARBA00022801"/>
    </source>
</evidence>
<dbReference type="Gene3D" id="3.40.50.1700">
    <property type="entry name" value="Glycoside hydrolase family 3 C-terminal domain"/>
    <property type="match status" value="1"/>
</dbReference>
<dbReference type="GO" id="GO:0008422">
    <property type="term" value="F:beta-glucosidase activity"/>
    <property type="evidence" value="ECO:0007669"/>
    <property type="project" value="UniProtKB-EC"/>
</dbReference>
<reference evidence="5 6" key="1">
    <citation type="journal article" date="2013" name="Genome Announc.">
        <title>Draft Genome Sequence of the Cellulolytic, Mesophilic, Anaerobic Bacterium Clostridium termitidis Strain CT1112 (DSM 5398).</title>
        <authorList>
            <person name="Lal S."/>
            <person name="Ramachandran U."/>
            <person name="Zhang X."/>
            <person name="Munir R."/>
            <person name="Sparling R."/>
            <person name="Levin D.B."/>
        </authorList>
    </citation>
    <scope>NUCLEOTIDE SEQUENCE [LARGE SCALE GENOMIC DNA]</scope>
    <source>
        <strain evidence="5 6">CT1112</strain>
    </source>
</reference>
<dbReference type="STRING" id="1195236.CTER_2071"/>
<dbReference type="SUPFAM" id="SSF51445">
    <property type="entry name" value="(Trans)glycosidases"/>
    <property type="match status" value="1"/>
</dbReference>
<evidence type="ECO:0000256" key="1">
    <source>
        <dbReference type="ARBA" id="ARBA00005336"/>
    </source>
</evidence>
<dbReference type="PATRIC" id="fig|1195236.3.peg.2376"/>
<dbReference type="InterPro" id="IPR002772">
    <property type="entry name" value="Glyco_hydro_3_C"/>
</dbReference>
<dbReference type="InterPro" id="IPR001764">
    <property type="entry name" value="Glyco_hydro_3_N"/>
</dbReference>
<dbReference type="eggNOG" id="COG1472">
    <property type="taxonomic scope" value="Bacteria"/>
</dbReference>
<dbReference type="AlphaFoldDB" id="S0FJR2"/>
<sequence length="714" mass="78822">MEQKPKYLDKSLSFKERAADLVSRMTLEEKAAQLRYDAQAVERLDVPRYNWWNEALHGVARAGVATVFPQAIGLAAIFDDEYLQKIADVIATEGRAKYNESSRKDDRDIYKGITFWSPNVNIFRDPRWGRGHETYGEDPYLTSRLGVAFVKGLQGSGKHLKAAACAKHFAVHSGPEDDRHHFDAIASKQDMFETYLPAFEALVKEAKVEAVMGAYNRTNGEPCNGSKTLLQDILRDSWGFDGHVVSDCWAIKDFHEGHGVTKTPTESAALAIKSGCDLNCGNIYLLLLLSLKEGLITEEDIDRAAVRVMTTRMRLGMFDNDCEFDSIPYEINDCKEHNELSLDASRKSMVLLKNNGLLPLEAGKIRNIAVIGPNAASDLALIANYSGTPSHSITLLDGIRNRVLPETRVWYALGSHLHMNREEDLALPGDRLKEAVSAAQRSDVVVLCLGLDASVEGEQNDQGTAILDAGGDKTDLNLPESQRKLLDAILETGKPTIVALVSGSALSIGNAAHKAAAIVQCWYPGSRGGQAFAEMLFGDYSPAGRLPVTFYKSTEELPDFKDYSMENRTYKFMKQDALYPFGFGMSYTNFEYSNPACSSSRIKNGDSITVSVDVRNTGSRDSDEVVQVYIKDLKASVRVPNHSLCGFKRIHLKSGEQRTVGFEIDSRAMMLVDEEGKRYVENGDFTLFVGGTQPDKVSTGLNGKAPLEVTFTVE</sequence>
<comment type="caution">
    <text evidence="5">The sequence shown here is derived from an EMBL/GenBank/DDBJ whole genome shotgun (WGS) entry which is preliminary data.</text>
</comment>
<dbReference type="PRINTS" id="PR00133">
    <property type="entry name" value="GLHYDRLASE3"/>
</dbReference>
<comment type="similarity">
    <text evidence="1">Belongs to the glycosyl hydrolase 3 family.</text>
</comment>
<protein>
    <submittedName>
        <fullName evidence="5">Beta-glucosidase-related glycosidase</fullName>
        <ecNumber evidence="5">3.2.1.21</ecNumber>
    </submittedName>
</protein>
<keyword evidence="2" id="KW-0732">Signal</keyword>
<dbReference type="FunFam" id="2.60.40.10:FF:000495">
    <property type="entry name" value="Periplasmic beta-glucosidase"/>
    <property type="match status" value="1"/>
</dbReference>
<evidence type="ECO:0000259" key="4">
    <source>
        <dbReference type="SMART" id="SM01217"/>
    </source>
</evidence>
<dbReference type="EC" id="3.2.1.21" evidence="5"/>